<evidence type="ECO:0000256" key="1">
    <source>
        <dbReference type="SAM" id="MobiDB-lite"/>
    </source>
</evidence>
<dbReference type="OrthoDB" id="952847at2"/>
<dbReference type="AlphaFoldDB" id="A0A376ABI7"/>
<evidence type="ECO:0008006" key="4">
    <source>
        <dbReference type="Google" id="ProtNLM"/>
    </source>
</evidence>
<name>A0A376ABI7_9HYPH</name>
<sequence>MFNSQAPNPDDLPSSRQLVKSTVISVVAAAALLVTVVMPSEYGIDPTGVGSVMGLTEMGEIKTQLAEEAELDRQNSVTQPTPVQTTPQQGSNILDRIIREFGVSAAYAQDAMRTDEMSMTLQPGEATEIKLTMSKGAKAAYEWTTEGGGVNYDMHADGNNGETTSYKKGRAEPTDTGEMEAAFDGKHGWFWRNRTGGAVTITLKTNGAYSEIKRVM</sequence>
<dbReference type="Proteomes" id="UP000254764">
    <property type="component" value="Unassembled WGS sequence"/>
</dbReference>
<feature type="region of interest" description="Disordered" evidence="1">
    <location>
        <begin position="156"/>
        <end position="175"/>
    </location>
</feature>
<protein>
    <recommendedName>
        <fullName evidence="4">Transmembrane anchor protein</fullName>
    </recommendedName>
</protein>
<organism evidence="2 3">
    <name type="scientific">Ciceribacter selenitireducens ATCC BAA-1503</name>
    <dbReference type="NCBI Taxonomy" id="1336235"/>
    <lineage>
        <taxon>Bacteria</taxon>
        <taxon>Pseudomonadati</taxon>
        <taxon>Pseudomonadota</taxon>
        <taxon>Alphaproteobacteria</taxon>
        <taxon>Hyphomicrobiales</taxon>
        <taxon>Rhizobiaceae</taxon>
        <taxon>Ciceribacter</taxon>
    </lineage>
</organism>
<evidence type="ECO:0000313" key="3">
    <source>
        <dbReference type="Proteomes" id="UP000254764"/>
    </source>
</evidence>
<gene>
    <name evidence="2" type="ORF">RHIZ70_880</name>
</gene>
<keyword evidence="3" id="KW-1185">Reference proteome</keyword>
<proteinExistence type="predicted"/>
<accession>A0A376ABI7</accession>
<dbReference type="RefSeq" id="WP_115672297.1">
    <property type="nucleotide sequence ID" value="NZ_UEYP01000018.1"/>
</dbReference>
<reference evidence="3" key="1">
    <citation type="submission" date="2018-07" db="EMBL/GenBank/DDBJ databases">
        <authorList>
            <person name="Peiro R."/>
            <person name="Begona"/>
            <person name="Cbmso G."/>
            <person name="Lopez M."/>
            <person name="Gonzalez S."/>
        </authorList>
    </citation>
    <scope>NUCLEOTIDE SEQUENCE [LARGE SCALE GENOMIC DNA]</scope>
</reference>
<dbReference type="EMBL" id="UEYP01000018">
    <property type="protein sequence ID" value="SSC65172.1"/>
    <property type="molecule type" value="Genomic_DNA"/>
</dbReference>
<evidence type="ECO:0000313" key="2">
    <source>
        <dbReference type="EMBL" id="SSC65172.1"/>
    </source>
</evidence>